<evidence type="ECO:0000313" key="2">
    <source>
        <dbReference type="Proteomes" id="UP001229421"/>
    </source>
</evidence>
<evidence type="ECO:0000313" key="1">
    <source>
        <dbReference type="EMBL" id="KAK1441171.1"/>
    </source>
</evidence>
<sequence length="73" mass="8581">MRRSIDQYESREWMVDRRLLVLEVLRPGRGLLSKMSSVCRPHLQTSAEEEVDLMSTVCKKKTVCFFIFCSLLK</sequence>
<organism evidence="1 2">
    <name type="scientific">Tagetes erecta</name>
    <name type="common">African marigold</name>
    <dbReference type="NCBI Taxonomy" id="13708"/>
    <lineage>
        <taxon>Eukaryota</taxon>
        <taxon>Viridiplantae</taxon>
        <taxon>Streptophyta</taxon>
        <taxon>Embryophyta</taxon>
        <taxon>Tracheophyta</taxon>
        <taxon>Spermatophyta</taxon>
        <taxon>Magnoliopsida</taxon>
        <taxon>eudicotyledons</taxon>
        <taxon>Gunneridae</taxon>
        <taxon>Pentapetalae</taxon>
        <taxon>asterids</taxon>
        <taxon>campanulids</taxon>
        <taxon>Asterales</taxon>
        <taxon>Asteraceae</taxon>
        <taxon>Asteroideae</taxon>
        <taxon>Heliantheae alliance</taxon>
        <taxon>Tageteae</taxon>
        <taxon>Tagetes</taxon>
    </lineage>
</organism>
<dbReference type="Proteomes" id="UP001229421">
    <property type="component" value="Unassembled WGS sequence"/>
</dbReference>
<comment type="caution">
    <text evidence="1">The sequence shown here is derived from an EMBL/GenBank/DDBJ whole genome shotgun (WGS) entry which is preliminary data.</text>
</comment>
<dbReference type="AlphaFoldDB" id="A0AAD8LLC8"/>
<proteinExistence type="predicted"/>
<reference evidence="1" key="1">
    <citation type="journal article" date="2023" name="bioRxiv">
        <title>Improved chromosome-level genome assembly for marigold (Tagetes erecta).</title>
        <authorList>
            <person name="Jiang F."/>
            <person name="Yuan L."/>
            <person name="Wang S."/>
            <person name="Wang H."/>
            <person name="Xu D."/>
            <person name="Wang A."/>
            <person name="Fan W."/>
        </authorList>
    </citation>
    <scope>NUCLEOTIDE SEQUENCE</scope>
    <source>
        <strain evidence="1">WSJ</strain>
        <tissue evidence="1">Leaf</tissue>
    </source>
</reference>
<gene>
    <name evidence="1" type="ORF">QVD17_07011</name>
</gene>
<protein>
    <submittedName>
        <fullName evidence="1">Uncharacterized protein</fullName>
    </submittedName>
</protein>
<accession>A0AAD8LLC8</accession>
<keyword evidence="2" id="KW-1185">Reference proteome</keyword>
<name>A0AAD8LLC8_TARER</name>
<dbReference type="EMBL" id="JAUHHV010000001">
    <property type="protein sequence ID" value="KAK1441171.1"/>
    <property type="molecule type" value="Genomic_DNA"/>
</dbReference>